<evidence type="ECO:0000256" key="1">
    <source>
        <dbReference type="ARBA" id="ARBA00004496"/>
    </source>
</evidence>
<dbReference type="AlphaFoldDB" id="A0A4R2LQG0"/>
<feature type="binding site" evidence="10">
    <location>
        <position position="129"/>
    </location>
    <ligand>
        <name>L-histidine</name>
        <dbReference type="ChEBI" id="CHEBI:57595"/>
    </ligand>
</feature>
<evidence type="ECO:0000313" key="13">
    <source>
        <dbReference type="Proteomes" id="UP000295711"/>
    </source>
</evidence>
<gene>
    <name evidence="9" type="primary">hisZ</name>
    <name evidence="12" type="ORF">EV212_10196</name>
</gene>
<comment type="function">
    <text evidence="8 9">Required for the first step of histidine biosynthesis. May allow the feedback regulation of ATP phosphoribosyltransferase activity by histidine.</text>
</comment>
<dbReference type="GO" id="GO:0004821">
    <property type="term" value="F:histidine-tRNA ligase activity"/>
    <property type="evidence" value="ECO:0007669"/>
    <property type="project" value="TreeGrafter"/>
</dbReference>
<keyword evidence="13" id="KW-1185">Reference proteome</keyword>
<dbReference type="InterPro" id="IPR041715">
    <property type="entry name" value="HisRS-like_core"/>
</dbReference>
<comment type="subcellular location">
    <subcellularLocation>
        <location evidence="1 9">Cytoplasm</location>
    </subcellularLocation>
</comment>
<accession>A0A4R2LQG0</accession>
<dbReference type="InterPro" id="IPR004517">
    <property type="entry name" value="HisZ"/>
</dbReference>
<evidence type="ECO:0000256" key="8">
    <source>
        <dbReference type="ARBA" id="ARBA00025246"/>
    </source>
</evidence>
<dbReference type="CDD" id="cd00773">
    <property type="entry name" value="HisRS-like_core"/>
    <property type="match status" value="1"/>
</dbReference>
<comment type="caution">
    <text evidence="12">The sequence shown here is derived from an EMBL/GenBank/DDBJ whole genome shotgun (WGS) entry which is preliminary data.</text>
</comment>
<comment type="pathway">
    <text evidence="2 9">Amino-acid biosynthesis; L-histidine biosynthesis; L-histidine from 5-phospho-alpha-D-ribose 1-diphosphate: step 1/9.</text>
</comment>
<dbReference type="Gene3D" id="3.30.930.10">
    <property type="entry name" value="Bira Bifunctional Protein, Domain 2"/>
    <property type="match status" value="1"/>
</dbReference>
<proteinExistence type="inferred from homology"/>
<dbReference type="GO" id="GO:0005737">
    <property type="term" value="C:cytoplasm"/>
    <property type="evidence" value="ECO:0007669"/>
    <property type="project" value="UniProtKB-SubCell"/>
</dbReference>
<feature type="binding site" evidence="10">
    <location>
        <position position="125"/>
    </location>
    <ligand>
        <name>L-histidine</name>
        <dbReference type="ChEBI" id="CHEBI:57595"/>
    </ligand>
</feature>
<dbReference type="OrthoDB" id="9800814at2"/>
<evidence type="ECO:0000256" key="7">
    <source>
        <dbReference type="ARBA" id="ARBA00023102"/>
    </source>
</evidence>
<protein>
    <recommendedName>
        <fullName evidence="4 9">ATP phosphoribosyltransferase regulatory subunit</fullName>
    </recommendedName>
</protein>
<evidence type="ECO:0000256" key="10">
    <source>
        <dbReference type="PIRSR" id="PIRSR001549-1"/>
    </source>
</evidence>
<dbReference type="InterPro" id="IPR006195">
    <property type="entry name" value="aa-tRNA-synth_II"/>
</dbReference>
<sequence length="398" mass="45184">MKERRIHTPEGVRDIYNGECARKNHLSDRMKDILKSYGYRDIQTPTFEFFDIFNQDKGSLPSNQMYKFFDREGNTLVLRPDITPSIARAVSKYFSEENFSMRFSYTGNIFINNSSLQGRMKESTQMGAELIGDDSIDADAEMIALAIHLLLAAGLTEFQIDVGHVGFFKGLIEEAGMDEEKTQELRELIENKNFFGVEAMTDNPALIRLPKLFGSQDILKEAKRLTSNMKALVAITRLERLYEIIGEYGLQKYVTFDLGMLTQYDYYTGVIFRGYTYGTGDAVVKGGRYDTLLQKFGKDAASVGLAVAVDELLIALSRQKIDVDEGEPVTMILYSGSKHSEALKKAKELREKGGCVQMNRMDSEQQLEDYMAYAKRFHIADILYFNPTGEMKILEVQP</sequence>
<comment type="subunit">
    <text evidence="9">Heteromultimer composed of HisG and HisZ subunits.</text>
</comment>
<dbReference type="HAMAP" id="MF_00125">
    <property type="entry name" value="HisZ"/>
    <property type="match status" value="1"/>
</dbReference>
<feature type="domain" description="Aminoacyl-transfer RNA synthetases class-II family profile" evidence="11">
    <location>
        <begin position="30"/>
        <end position="398"/>
    </location>
</feature>
<evidence type="ECO:0000256" key="4">
    <source>
        <dbReference type="ARBA" id="ARBA00020397"/>
    </source>
</evidence>
<comment type="miscellaneous">
    <text evidence="9">This function is generally fulfilled by the C-terminal part of HisG, which is missing in some bacteria such as this one.</text>
</comment>
<dbReference type="PROSITE" id="PS50862">
    <property type="entry name" value="AA_TRNA_LIGASE_II"/>
    <property type="match status" value="1"/>
</dbReference>
<keyword evidence="12" id="KW-0328">Glycosyltransferase</keyword>
<evidence type="ECO:0000259" key="11">
    <source>
        <dbReference type="PROSITE" id="PS50862"/>
    </source>
</evidence>
<keyword evidence="12" id="KW-0808">Transferase</keyword>
<dbReference type="PANTHER" id="PTHR43707">
    <property type="entry name" value="HISTIDYL-TRNA SYNTHETASE"/>
    <property type="match status" value="1"/>
</dbReference>
<dbReference type="GO" id="GO:0140096">
    <property type="term" value="F:catalytic activity, acting on a protein"/>
    <property type="evidence" value="ECO:0007669"/>
    <property type="project" value="UniProtKB-ARBA"/>
</dbReference>
<keyword evidence="6 9" id="KW-0028">Amino-acid biosynthesis</keyword>
<evidence type="ECO:0000313" key="12">
    <source>
        <dbReference type="EMBL" id="TCO86316.1"/>
    </source>
</evidence>
<keyword evidence="7 9" id="KW-0368">Histidine biosynthesis</keyword>
<evidence type="ECO:0000256" key="3">
    <source>
        <dbReference type="ARBA" id="ARBA00005539"/>
    </source>
</evidence>
<dbReference type="GO" id="GO:0000105">
    <property type="term" value="P:L-histidine biosynthetic process"/>
    <property type="evidence" value="ECO:0007669"/>
    <property type="project" value="UniProtKB-UniRule"/>
</dbReference>
<dbReference type="InterPro" id="IPR004516">
    <property type="entry name" value="HisRS/HisZ"/>
</dbReference>
<reference evidence="12 13" key="1">
    <citation type="submission" date="2019-03" db="EMBL/GenBank/DDBJ databases">
        <title>Genomic Encyclopedia of Type Strains, Phase IV (KMG-IV): sequencing the most valuable type-strain genomes for metagenomic binning, comparative biology and taxonomic classification.</title>
        <authorList>
            <person name="Goeker M."/>
        </authorList>
    </citation>
    <scope>NUCLEOTIDE SEQUENCE [LARGE SCALE GENOMIC DNA]</scope>
    <source>
        <strain evidence="12 13">DSM 28559</strain>
    </source>
</reference>
<dbReference type="Pfam" id="PF13393">
    <property type="entry name" value="tRNA-synt_His"/>
    <property type="match status" value="1"/>
</dbReference>
<keyword evidence="5 9" id="KW-0963">Cytoplasm</keyword>
<evidence type="ECO:0000256" key="2">
    <source>
        <dbReference type="ARBA" id="ARBA00004667"/>
    </source>
</evidence>
<dbReference type="NCBIfam" id="TIGR00443">
    <property type="entry name" value="hisZ_biosyn_reg"/>
    <property type="match status" value="1"/>
</dbReference>
<dbReference type="GO" id="GO:0016757">
    <property type="term" value="F:glycosyltransferase activity"/>
    <property type="evidence" value="ECO:0007669"/>
    <property type="project" value="UniProtKB-KW"/>
</dbReference>
<evidence type="ECO:0000256" key="9">
    <source>
        <dbReference type="HAMAP-Rule" id="MF_00125"/>
    </source>
</evidence>
<dbReference type="InterPro" id="IPR045864">
    <property type="entry name" value="aa-tRNA-synth_II/BPL/LPL"/>
</dbReference>
<organism evidence="12 13">
    <name type="scientific">Frisingicoccus caecimuris</name>
    <dbReference type="NCBI Taxonomy" id="1796636"/>
    <lineage>
        <taxon>Bacteria</taxon>
        <taxon>Bacillati</taxon>
        <taxon>Bacillota</taxon>
        <taxon>Clostridia</taxon>
        <taxon>Lachnospirales</taxon>
        <taxon>Lachnospiraceae</taxon>
        <taxon>Frisingicoccus</taxon>
    </lineage>
</organism>
<name>A0A4R2LQG0_9FIRM</name>
<dbReference type="SUPFAM" id="SSF55681">
    <property type="entry name" value="Class II aaRS and biotin synthetases"/>
    <property type="match status" value="1"/>
</dbReference>
<feature type="binding site" evidence="10">
    <location>
        <begin position="81"/>
        <end position="83"/>
    </location>
    <ligand>
        <name>L-histidine</name>
        <dbReference type="ChEBI" id="CHEBI:57595"/>
    </ligand>
</feature>
<evidence type="ECO:0000256" key="5">
    <source>
        <dbReference type="ARBA" id="ARBA00022490"/>
    </source>
</evidence>
<dbReference type="Proteomes" id="UP000295711">
    <property type="component" value="Unassembled WGS sequence"/>
</dbReference>
<comment type="similarity">
    <text evidence="3 9">Belongs to the class-II aminoacyl-tRNA synthetase family. HisZ subfamily.</text>
</comment>
<dbReference type="RefSeq" id="WP_132087242.1">
    <property type="nucleotide sequence ID" value="NZ_JANKAQ010000005.1"/>
</dbReference>
<dbReference type="PANTHER" id="PTHR43707:SF6">
    <property type="entry name" value="ATP PHOSPHORIBOSYLTRANSFERASE REGULATORY SUBUNIT"/>
    <property type="match status" value="1"/>
</dbReference>
<dbReference type="EMBL" id="SLXA01000001">
    <property type="protein sequence ID" value="TCO86316.1"/>
    <property type="molecule type" value="Genomic_DNA"/>
</dbReference>
<dbReference type="PIRSF" id="PIRSF001549">
    <property type="entry name" value="His-tRNA_synth"/>
    <property type="match status" value="1"/>
</dbReference>
<feature type="binding site" evidence="10">
    <location>
        <begin position="266"/>
        <end position="267"/>
    </location>
    <ligand>
        <name>L-histidine</name>
        <dbReference type="ChEBI" id="CHEBI:57595"/>
    </ligand>
</feature>
<dbReference type="GO" id="GO:0006427">
    <property type="term" value="P:histidyl-tRNA aminoacylation"/>
    <property type="evidence" value="ECO:0007669"/>
    <property type="project" value="TreeGrafter"/>
</dbReference>
<evidence type="ECO:0000256" key="6">
    <source>
        <dbReference type="ARBA" id="ARBA00022605"/>
    </source>
</evidence>
<dbReference type="UniPathway" id="UPA00031">
    <property type="reaction ID" value="UER00006"/>
</dbReference>